<organism evidence="1 2">
    <name type="scientific">Racocetra persica</name>
    <dbReference type="NCBI Taxonomy" id="160502"/>
    <lineage>
        <taxon>Eukaryota</taxon>
        <taxon>Fungi</taxon>
        <taxon>Fungi incertae sedis</taxon>
        <taxon>Mucoromycota</taxon>
        <taxon>Glomeromycotina</taxon>
        <taxon>Glomeromycetes</taxon>
        <taxon>Diversisporales</taxon>
        <taxon>Gigasporaceae</taxon>
        <taxon>Racocetra</taxon>
    </lineage>
</organism>
<dbReference type="Proteomes" id="UP000789920">
    <property type="component" value="Unassembled WGS sequence"/>
</dbReference>
<evidence type="ECO:0000313" key="2">
    <source>
        <dbReference type="Proteomes" id="UP000789920"/>
    </source>
</evidence>
<accession>A0ACA9S3Y9</accession>
<feature type="non-terminal residue" evidence="1">
    <location>
        <position position="1"/>
    </location>
</feature>
<gene>
    <name evidence="1" type="ORF">RPERSI_LOCUS25676</name>
</gene>
<comment type="caution">
    <text evidence="1">The sequence shown here is derived from an EMBL/GenBank/DDBJ whole genome shotgun (WGS) entry which is preliminary data.</text>
</comment>
<proteinExistence type="predicted"/>
<name>A0ACA9S3Y9_9GLOM</name>
<keyword evidence="2" id="KW-1185">Reference proteome</keyword>
<dbReference type="EMBL" id="CAJVQC010085430">
    <property type="protein sequence ID" value="CAG8821854.1"/>
    <property type="molecule type" value="Genomic_DNA"/>
</dbReference>
<protein>
    <submittedName>
        <fullName evidence="1">9924_t:CDS:1</fullName>
    </submittedName>
</protein>
<sequence>KDKGSGWTYTRVGKKRYLSETNIEQGPVPMDLNKVKAKNKNQTAPTKW</sequence>
<evidence type="ECO:0000313" key="1">
    <source>
        <dbReference type="EMBL" id="CAG8821854.1"/>
    </source>
</evidence>
<reference evidence="1" key="1">
    <citation type="submission" date="2021-06" db="EMBL/GenBank/DDBJ databases">
        <authorList>
            <person name="Kallberg Y."/>
            <person name="Tangrot J."/>
            <person name="Rosling A."/>
        </authorList>
    </citation>
    <scope>NUCLEOTIDE SEQUENCE</scope>
    <source>
        <strain evidence="1">MA461A</strain>
    </source>
</reference>
<feature type="non-terminal residue" evidence="1">
    <location>
        <position position="48"/>
    </location>
</feature>